<keyword evidence="2" id="KW-0812">Transmembrane</keyword>
<feature type="region of interest" description="Disordered" evidence="1">
    <location>
        <begin position="150"/>
        <end position="176"/>
    </location>
</feature>
<feature type="compositionally biased region" description="Basic and acidic residues" evidence="1">
    <location>
        <begin position="221"/>
        <end position="231"/>
    </location>
</feature>
<feature type="domain" description="FHA" evidence="3">
    <location>
        <begin position="252"/>
        <end position="298"/>
    </location>
</feature>
<keyword evidence="2" id="KW-1133">Transmembrane helix</keyword>
<evidence type="ECO:0000256" key="2">
    <source>
        <dbReference type="SAM" id="Phobius"/>
    </source>
</evidence>
<evidence type="ECO:0000256" key="1">
    <source>
        <dbReference type="SAM" id="MobiDB-lite"/>
    </source>
</evidence>
<protein>
    <recommendedName>
        <fullName evidence="3">FHA domain-containing protein</fullName>
    </recommendedName>
</protein>
<evidence type="ECO:0000313" key="5">
    <source>
        <dbReference type="Proteomes" id="UP000002640"/>
    </source>
</evidence>
<accession>G4Z7H7</accession>
<gene>
    <name evidence="4" type="ORF">PHYSODRAFT_328498</name>
</gene>
<dbReference type="PROSITE" id="PS50006">
    <property type="entry name" value="FHA_DOMAIN"/>
    <property type="match status" value="2"/>
</dbReference>
<dbReference type="GeneID" id="20645799"/>
<dbReference type="Gene3D" id="2.60.200.20">
    <property type="match status" value="2"/>
</dbReference>
<dbReference type="InParanoid" id="G4Z7H7"/>
<dbReference type="InterPro" id="IPR050923">
    <property type="entry name" value="Cell_Proc_Reg/RNA_Proc"/>
</dbReference>
<feature type="compositionally biased region" description="Basic residues" evidence="1">
    <location>
        <begin position="153"/>
        <end position="168"/>
    </location>
</feature>
<dbReference type="PANTHER" id="PTHR23308">
    <property type="entry name" value="NUCLEAR INHIBITOR OF PROTEIN PHOSPHATASE-1"/>
    <property type="match status" value="1"/>
</dbReference>
<organism evidence="4 5">
    <name type="scientific">Phytophthora sojae (strain P6497)</name>
    <name type="common">Soybean stem and root rot agent</name>
    <name type="synonym">Phytophthora megasperma f. sp. glycines</name>
    <dbReference type="NCBI Taxonomy" id="1094619"/>
    <lineage>
        <taxon>Eukaryota</taxon>
        <taxon>Sar</taxon>
        <taxon>Stramenopiles</taxon>
        <taxon>Oomycota</taxon>
        <taxon>Peronosporomycetes</taxon>
        <taxon>Peronosporales</taxon>
        <taxon>Peronosporaceae</taxon>
        <taxon>Phytophthora</taxon>
    </lineage>
</organism>
<evidence type="ECO:0000259" key="3">
    <source>
        <dbReference type="PROSITE" id="PS50006"/>
    </source>
</evidence>
<dbReference type="KEGG" id="psoj:PHYSODRAFT_328498"/>
<name>G4Z7H7_PHYSP</name>
<dbReference type="Proteomes" id="UP000002640">
    <property type="component" value="Unassembled WGS sequence"/>
</dbReference>
<keyword evidence="2" id="KW-0472">Membrane</keyword>
<dbReference type="EMBL" id="JH159153">
    <property type="protein sequence ID" value="EGZ20380.1"/>
    <property type="molecule type" value="Genomic_DNA"/>
</dbReference>
<evidence type="ECO:0000313" key="4">
    <source>
        <dbReference type="EMBL" id="EGZ20380.1"/>
    </source>
</evidence>
<dbReference type="OMA" id="YVSRFHF"/>
<feature type="region of interest" description="Disordered" evidence="1">
    <location>
        <begin position="199"/>
        <end position="261"/>
    </location>
</feature>
<sequence length="461" mass="51751">MEKKVGARFRRSGVRSRRHSQSMMHWSWLHATAYSSAIVASVAYMHTQLTLYFKSLNAQHVNDELLYSLATVAAVGSEQLDGLHSVLSELASRLRWLLVMLSLAVWIGTLVLSRRYHLHSPLRCATKQLASYFDKLRDWKLKHTRTRPAWLRGGKHHQHRHQHHHGRPTTRSESWNDADLDIDENDLLIVSSLSPEPRLLSGVGRQSSSAGSDSGPGRNRRLTEDKGEGKVVRASSKGDLGGKIVLHPREGARGGRHQSNQIISDDPYVSRFHFQVQYDPMEKEYYLQDLGSTTGTFMFLKPDAPKRLHVDDRVKLGDTEFEVSAIDENITTGTPFLRIRFTDGPLTGICQTIGKTSVTLGRHSTNALCITEDDSISGRHSVISYFGNGFYITDLHSTNGTAIRLSASGKKSRRRYLLHGDVFGVGSNRFMVEYSHQLAAQRRLAKLMRKAQDEDDAAADA</sequence>
<keyword evidence="5" id="KW-1185">Reference proteome</keyword>
<dbReference type="SMR" id="G4Z7H7"/>
<dbReference type="Pfam" id="PF00498">
    <property type="entry name" value="FHA"/>
    <property type="match status" value="2"/>
</dbReference>
<dbReference type="CDD" id="cd00060">
    <property type="entry name" value="FHA"/>
    <property type="match status" value="2"/>
</dbReference>
<dbReference type="RefSeq" id="XP_009523097.1">
    <property type="nucleotide sequence ID" value="XM_009524802.1"/>
</dbReference>
<dbReference type="SMART" id="SM00240">
    <property type="entry name" value="FHA"/>
    <property type="match status" value="2"/>
</dbReference>
<feature type="domain" description="FHA" evidence="3">
    <location>
        <begin position="358"/>
        <end position="403"/>
    </location>
</feature>
<proteinExistence type="predicted"/>
<reference evidence="4 5" key="1">
    <citation type="journal article" date="2006" name="Science">
        <title>Phytophthora genome sequences uncover evolutionary origins and mechanisms of pathogenesis.</title>
        <authorList>
            <person name="Tyler B.M."/>
            <person name="Tripathy S."/>
            <person name="Zhang X."/>
            <person name="Dehal P."/>
            <person name="Jiang R.H."/>
            <person name="Aerts A."/>
            <person name="Arredondo F.D."/>
            <person name="Baxter L."/>
            <person name="Bensasson D."/>
            <person name="Beynon J.L."/>
            <person name="Chapman J."/>
            <person name="Damasceno C.M."/>
            <person name="Dorrance A.E."/>
            <person name="Dou D."/>
            <person name="Dickerman A.W."/>
            <person name="Dubchak I.L."/>
            <person name="Garbelotto M."/>
            <person name="Gijzen M."/>
            <person name="Gordon S.G."/>
            <person name="Govers F."/>
            <person name="Grunwald N.J."/>
            <person name="Huang W."/>
            <person name="Ivors K.L."/>
            <person name="Jones R.W."/>
            <person name="Kamoun S."/>
            <person name="Krampis K."/>
            <person name="Lamour K.H."/>
            <person name="Lee M.K."/>
            <person name="McDonald W.H."/>
            <person name="Medina M."/>
            <person name="Meijer H.J."/>
            <person name="Nordberg E.K."/>
            <person name="Maclean D.J."/>
            <person name="Ospina-Giraldo M.D."/>
            <person name="Morris P.F."/>
            <person name="Phuntumart V."/>
            <person name="Putnam N.H."/>
            <person name="Rash S."/>
            <person name="Rose J.K."/>
            <person name="Sakihama Y."/>
            <person name="Salamov A.A."/>
            <person name="Savidor A."/>
            <person name="Scheuring C.F."/>
            <person name="Smith B.M."/>
            <person name="Sobral B.W."/>
            <person name="Terry A."/>
            <person name="Torto-Alalibo T.A."/>
            <person name="Win J."/>
            <person name="Xu Z."/>
            <person name="Zhang H."/>
            <person name="Grigoriev I.V."/>
            <person name="Rokhsar D.S."/>
            <person name="Boore J.L."/>
        </authorList>
    </citation>
    <scope>NUCLEOTIDE SEQUENCE [LARGE SCALE GENOMIC DNA]</scope>
    <source>
        <strain evidence="4 5">P6497</strain>
    </source>
</reference>
<dbReference type="InterPro" id="IPR000253">
    <property type="entry name" value="FHA_dom"/>
</dbReference>
<dbReference type="InterPro" id="IPR008984">
    <property type="entry name" value="SMAD_FHA_dom_sf"/>
</dbReference>
<dbReference type="AlphaFoldDB" id="G4Z7H7"/>
<feature type="transmembrane region" description="Helical" evidence="2">
    <location>
        <begin position="26"/>
        <end position="46"/>
    </location>
</feature>
<dbReference type="SUPFAM" id="SSF49879">
    <property type="entry name" value="SMAD/FHA domain"/>
    <property type="match status" value="2"/>
</dbReference>